<name>A0A4R6JSM4_9ACTN</name>
<dbReference type="Gene3D" id="3.40.50.1820">
    <property type="entry name" value="alpha/beta hydrolase"/>
    <property type="match status" value="1"/>
</dbReference>
<protein>
    <submittedName>
        <fullName evidence="2">Pimeloyl-ACP methyl ester carboxylesterase</fullName>
    </submittedName>
</protein>
<evidence type="ECO:0000313" key="2">
    <source>
        <dbReference type="EMBL" id="TDO37986.1"/>
    </source>
</evidence>
<dbReference type="Pfam" id="PF12697">
    <property type="entry name" value="Abhydrolase_6"/>
    <property type="match status" value="1"/>
</dbReference>
<dbReference type="Proteomes" id="UP000294901">
    <property type="component" value="Unassembled WGS sequence"/>
</dbReference>
<evidence type="ECO:0000259" key="1">
    <source>
        <dbReference type="Pfam" id="PF12697"/>
    </source>
</evidence>
<dbReference type="GO" id="GO:0003824">
    <property type="term" value="F:catalytic activity"/>
    <property type="evidence" value="ECO:0007669"/>
    <property type="project" value="UniProtKB-ARBA"/>
</dbReference>
<dbReference type="PANTHER" id="PTHR37017:SF11">
    <property type="entry name" value="ESTERASE_LIPASE_THIOESTERASE DOMAIN-CONTAINING PROTEIN"/>
    <property type="match status" value="1"/>
</dbReference>
<keyword evidence="3" id="KW-1185">Reference proteome</keyword>
<dbReference type="InterPro" id="IPR029058">
    <property type="entry name" value="AB_hydrolase_fold"/>
</dbReference>
<dbReference type="PANTHER" id="PTHR37017">
    <property type="entry name" value="AB HYDROLASE-1 DOMAIN-CONTAINING PROTEIN-RELATED"/>
    <property type="match status" value="1"/>
</dbReference>
<gene>
    <name evidence="2" type="ORF">C8E87_1627</name>
</gene>
<dbReference type="SUPFAM" id="SSF53474">
    <property type="entry name" value="alpha/beta-Hydrolases"/>
    <property type="match status" value="1"/>
</dbReference>
<organism evidence="2 3">
    <name type="scientific">Paractinoplanes brasiliensis</name>
    <dbReference type="NCBI Taxonomy" id="52695"/>
    <lineage>
        <taxon>Bacteria</taxon>
        <taxon>Bacillati</taxon>
        <taxon>Actinomycetota</taxon>
        <taxon>Actinomycetes</taxon>
        <taxon>Micromonosporales</taxon>
        <taxon>Micromonosporaceae</taxon>
        <taxon>Paractinoplanes</taxon>
    </lineage>
</organism>
<accession>A0A4R6JSM4</accession>
<proteinExistence type="predicted"/>
<sequence length="241" mass="25226">MAAVTNSRTFVLIPGAWLGAWSWHPVARRLREDGHQVVALTMPGLSYGDSVKGLRLADAVDFVVSEIDRRDLNDIMLVSHSWGGYPATGAALRRADRVAKVIYYSAVVPARGVGMADENAAYGEIIRASIAGTPDGTVPLAVDAIRAGLMPGEPPELQELVAGLVLPQPGAYMTEALDVPAVTEAGLSAAYLLGADDKSLARPGEEFAGRLGQEPVIVPGAHMALLSRPADIAEALLVAVA</sequence>
<evidence type="ECO:0000313" key="3">
    <source>
        <dbReference type="Proteomes" id="UP000294901"/>
    </source>
</evidence>
<dbReference type="InterPro" id="IPR052897">
    <property type="entry name" value="Sec-Metab_Biosynth_Hydrolase"/>
</dbReference>
<feature type="domain" description="AB hydrolase-1" evidence="1">
    <location>
        <begin position="10"/>
        <end position="235"/>
    </location>
</feature>
<dbReference type="InterPro" id="IPR000073">
    <property type="entry name" value="AB_hydrolase_1"/>
</dbReference>
<reference evidence="2 3" key="1">
    <citation type="submission" date="2019-03" db="EMBL/GenBank/DDBJ databases">
        <title>Sequencing the genomes of 1000 actinobacteria strains.</title>
        <authorList>
            <person name="Klenk H.-P."/>
        </authorList>
    </citation>
    <scope>NUCLEOTIDE SEQUENCE [LARGE SCALE GENOMIC DNA]</scope>
    <source>
        <strain evidence="2 3">DSM 43805</strain>
    </source>
</reference>
<dbReference type="AlphaFoldDB" id="A0A4R6JSM4"/>
<comment type="caution">
    <text evidence="2">The sequence shown here is derived from an EMBL/GenBank/DDBJ whole genome shotgun (WGS) entry which is preliminary data.</text>
</comment>
<dbReference type="EMBL" id="SNWR01000001">
    <property type="protein sequence ID" value="TDO37986.1"/>
    <property type="molecule type" value="Genomic_DNA"/>
</dbReference>